<reference evidence="8" key="1">
    <citation type="submission" date="2022-10" db="EMBL/GenBank/DDBJ databases">
        <title>The complete genomes of actinobacterial strains from the NBC collection.</title>
        <authorList>
            <person name="Joergensen T.S."/>
            <person name="Alvarez Arevalo M."/>
            <person name="Sterndorff E.B."/>
            <person name="Faurdal D."/>
            <person name="Vuksanovic O."/>
            <person name="Mourched A.-S."/>
            <person name="Charusanti P."/>
            <person name="Shaw S."/>
            <person name="Blin K."/>
            <person name="Weber T."/>
        </authorList>
    </citation>
    <scope>NUCLEOTIDE SEQUENCE</scope>
    <source>
        <strain evidence="8">NBC_00049</strain>
    </source>
</reference>
<feature type="transmembrane region" description="Helical" evidence="7">
    <location>
        <begin position="223"/>
        <end position="241"/>
    </location>
</feature>
<dbReference type="PANTHER" id="PTHR23513">
    <property type="entry name" value="INTEGRAL MEMBRANE EFFLUX PROTEIN-RELATED"/>
    <property type="match status" value="1"/>
</dbReference>
<dbReference type="GO" id="GO:0022857">
    <property type="term" value="F:transmembrane transporter activity"/>
    <property type="evidence" value="ECO:0007669"/>
    <property type="project" value="InterPro"/>
</dbReference>
<feature type="transmembrane region" description="Helical" evidence="7">
    <location>
        <begin position="319"/>
        <end position="340"/>
    </location>
</feature>
<feature type="transmembrane region" description="Helical" evidence="7">
    <location>
        <begin position="261"/>
        <end position="286"/>
    </location>
</feature>
<dbReference type="AlphaFoldDB" id="A0AAU2JXY8"/>
<evidence type="ECO:0000256" key="5">
    <source>
        <dbReference type="ARBA" id="ARBA00022989"/>
    </source>
</evidence>
<organism evidence="8">
    <name type="scientific">Streptomyces sp. NBC_00049</name>
    <dbReference type="NCBI Taxonomy" id="2903617"/>
    <lineage>
        <taxon>Bacteria</taxon>
        <taxon>Bacillati</taxon>
        <taxon>Actinomycetota</taxon>
        <taxon>Actinomycetes</taxon>
        <taxon>Kitasatosporales</taxon>
        <taxon>Streptomycetaceae</taxon>
        <taxon>Streptomyces</taxon>
    </lineage>
</organism>
<keyword evidence="3" id="KW-1003">Cell membrane</keyword>
<feature type="transmembrane region" description="Helical" evidence="7">
    <location>
        <begin position="352"/>
        <end position="377"/>
    </location>
</feature>
<name>A0AAU2JXY8_9ACTN</name>
<accession>A0AAU2JXY8</accession>
<feature type="transmembrane region" description="Helical" evidence="7">
    <location>
        <begin position="40"/>
        <end position="65"/>
    </location>
</feature>
<evidence type="ECO:0000256" key="2">
    <source>
        <dbReference type="ARBA" id="ARBA00022448"/>
    </source>
</evidence>
<keyword evidence="5 7" id="KW-1133">Transmembrane helix</keyword>
<feature type="transmembrane region" description="Helical" evidence="7">
    <location>
        <begin position="183"/>
        <end position="202"/>
    </location>
</feature>
<keyword evidence="2" id="KW-0813">Transport</keyword>
<keyword evidence="6 7" id="KW-0472">Membrane</keyword>
<dbReference type="Pfam" id="PF07690">
    <property type="entry name" value="MFS_1"/>
    <property type="match status" value="1"/>
</dbReference>
<feature type="transmembrane region" description="Helical" evidence="7">
    <location>
        <begin position="86"/>
        <end position="107"/>
    </location>
</feature>
<dbReference type="InterPro" id="IPR036259">
    <property type="entry name" value="MFS_trans_sf"/>
</dbReference>
<dbReference type="PANTHER" id="PTHR23513:SF9">
    <property type="entry name" value="ENTEROBACTIN EXPORTER ENTS"/>
    <property type="match status" value="1"/>
</dbReference>
<sequence>MTSDLVIAGPRHAVLPQLSLLRRIYLPRTADAGAFAMSTYGIPLIVLATTRSATLTGLAFALEWIPRLAAFSLAGTMVDRHGTKRVFRIASVLRALVVLAAAFILPIQVGGPGATITVMALAAITGVATEFSYIAAETAGATASKDAGERAHRVQSALLGIDQTATLAGPAAAGFLLHWAGVTGTLITIAACSLLGAALAPWHRETRLVPAAASALTGLRTGWKTLASLPALAWLIAGLTVSNLATGMLQAAAPIIVVQHLGYSSAAVGVIWSAAAAASLVAVACCRFTIDRVGLWPAGAASAVVAALAGLAVSQAGTYNQFLALTAVLMAGEGGMTVVLRTLRSHLIPERVFGATLSITILIMLAPFPLAGILVALTPAAALGHVLTGCAALQAIGLLAAFWRLRQEPAMRRRHGPARKRT</sequence>
<dbReference type="EMBL" id="CP108264">
    <property type="protein sequence ID" value="WTU77516.1"/>
    <property type="molecule type" value="Genomic_DNA"/>
</dbReference>
<feature type="transmembrane region" description="Helical" evidence="7">
    <location>
        <begin position="383"/>
        <end position="405"/>
    </location>
</feature>
<protein>
    <submittedName>
        <fullName evidence="8">MFS transporter</fullName>
    </submittedName>
</protein>
<gene>
    <name evidence="8" type="ORF">OG327_31640</name>
</gene>
<dbReference type="Gene3D" id="1.20.1250.20">
    <property type="entry name" value="MFS general substrate transporter like domains"/>
    <property type="match status" value="2"/>
</dbReference>
<evidence type="ECO:0000256" key="6">
    <source>
        <dbReference type="ARBA" id="ARBA00023136"/>
    </source>
</evidence>
<comment type="subcellular location">
    <subcellularLocation>
        <location evidence="1">Cell inner membrane</location>
        <topology evidence="1">Multi-pass membrane protein</topology>
    </subcellularLocation>
</comment>
<evidence type="ECO:0000256" key="1">
    <source>
        <dbReference type="ARBA" id="ARBA00004429"/>
    </source>
</evidence>
<evidence type="ECO:0000256" key="3">
    <source>
        <dbReference type="ARBA" id="ARBA00022475"/>
    </source>
</evidence>
<evidence type="ECO:0000313" key="8">
    <source>
        <dbReference type="EMBL" id="WTU77516.1"/>
    </source>
</evidence>
<feature type="transmembrane region" description="Helical" evidence="7">
    <location>
        <begin position="293"/>
        <end position="313"/>
    </location>
</feature>
<dbReference type="SUPFAM" id="SSF103473">
    <property type="entry name" value="MFS general substrate transporter"/>
    <property type="match status" value="1"/>
</dbReference>
<dbReference type="InterPro" id="IPR011701">
    <property type="entry name" value="MFS"/>
</dbReference>
<proteinExistence type="predicted"/>
<keyword evidence="4 7" id="KW-0812">Transmembrane</keyword>
<evidence type="ECO:0000256" key="4">
    <source>
        <dbReference type="ARBA" id="ARBA00022692"/>
    </source>
</evidence>
<evidence type="ECO:0000256" key="7">
    <source>
        <dbReference type="SAM" id="Phobius"/>
    </source>
</evidence>
<dbReference type="GO" id="GO:0005886">
    <property type="term" value="C:plasma membrane"/>
    <property type="evidence" value="ECO:0007669"/>
    <property type="project" value="UniProtKB-SubCell"/>
</dbReference>